<evidence type="ECO:0000256" key="1">
    <source>
        <dbReference type="SAM" id="Coils"/>
    </source>
</evidence>
<dbReference type="OrthoDB" id="125270at2759"/>
<sequence>MEKAHGGEASTKLLLTEEDVSELRKYIVEMMHSELESMENIKQNEGNDGNNQILKELVVQERSHFKTLKAALEEDTKDLELLEEKRIGKVEKKLKAKRKKFRLKAKNEMRSLKRRMSFITSELERGQMANEDALSLISALGTKREEFEQSNHILQLSTVLQDVNSQTLAAKQTAGELDSDLASLLSTIEEQESQGTTLRESLCAAKGRSKKLQANSRALQRKTKDLIKNQVKLRRQNDVLLEQENELCHELHKAERLSQILAEGIKYGTNCARQLDDSKAHSDKKQEQMELNLRNQEIKRQQQSACEKALFQAEVAAWDAKVPDSLANLVMKSISYAVCALVADQVKNVERQLQEL</sequence>
<gene>
    <name evidence="2" type="ORF">PHYBOEH_002767</name>
</gene>
<evidence type="ECO:0000313" key="3">
    <source>
        <dbReference type="Proteomes" id="UP000693981"/>
    </source>
</evidence>
<name>A0A8T1WQ35_9STRA</name>
<reference evidence="2" key="1">
    <citation type="submission" date="2021-02" db="EMBL/GenBank/DDBJ databases">
        <authorList>
            <person name="Palmer J.M."/>
        </authorList>
    </citation>
    <scope>NUCLEOTIDE SEQUENCE</scope>
    <source>
        <strain evidence="2">SCRP23</strain>
    </source>
</reference>
<comment type="caution">
    <text evidence="2">The sequence shown here is derived from an EMBL/GenBank/DDBJ whole genome shotgun (WGS) entry which is preliminary data.</text>
</comment>
<dbReference type="Proteomes" id="UP000693981">
    <property type="component" value="Unassembled WGS sequence"/>
</dbReference>
<organism evidence="2 3">
    <name type="scientific">Phytophthora boehmeriae</name>
    <dbReference type="NCBI Taxonomy" id="109152"/>
    <lineage>
        <taxon>Eukaryota</taxon>
        <taxon>Sar</taxon>
        <taxon>Stramenopiles</taxon>
        <taxon>Oomycota</taxon>
        <taxon>Peronosporomycetes</taxon>
        <taxon>Peronosporales</taxon>
        <taxon>Peronosporaceae</taxon>
        <taxon>Phytophthora</taxon>
    </lineage>
</organism>
<protein>
    <submittedName>
        <fullName evidence="2">Uncharacterized protein</fullName>
    </submittedName>
</protein>
<proteinExistence type="predicted"/>
<dbReference type="EMBL" id="JAGDFL010000171">
    <property type="protein sequence ID" value="KAG7396112.1"/>
    <property type="molecule type" value="Genomic_DNA"/>
</dbReference>
<dbReference type="AlphaFoldDB" id="A0A8T1WQ35"/>
<feature type="coiled-coil region" evidence="1">
    <location>
        <begin position="65"/>
        <end position="122"/>
    </location>
</feature>
<keyword evidence="1" id="KW-0175">Coiled coil</keyword>
<accession>A0A8T1WQ35</accession>
<evidence type="ECO:0000313" key="2">
    <source>
        <dbReference type="EMBL" id="KAG7396112.1"/>
    </source>
</evidence>
<keyword evidence="3" id="KW-1185">Reference proteome</keyword>